<protein>
    <submittedName>
        <fullName evidence="4">Thioesterase family protein</fullName>
    </submittedName>
</protein>
<feature type="binding site" evidence="2">
    <location>
        <position position="60"/>
    </location>
    <ligand>
        <name>CoA</name>
        <dbReference type="ChEBI" id="CHEBI:57287"/>
    </ligand>
</feature>
<feature type="binding site" evidence="2">
    <location>
        <position position="60"/>
    </location>
    <ligand>
        <name>substrate</name>
    </ligand>
</feature>
<dbReference type="PANTHER" id="PTHR36934">
    <property type="entry name" value="BLR0278 PROTEIN"/>
    <property type="match status" value="1"/>
</dbReference>
<dbReference type="Gene3D" id="3.10.129.10">
    <property type="entry name" value="Hotdog Thioesterase"/>
    <property type="match status" value="1"/>
</dbReference>
<dbReference type="RefSeq" id="WP_308448246.1">
    <property type="nucleotide sequence ID" value="NZ_JAJEQC010000001.1"/>
</dbReference>
<dbReference type="PANTHER" id="PTHR36934:SF1">
    <property type="entry name" value="THIOESTERASE DOMAIN-CONTAINING PROTEIN"/>
    <property type="match status" value="1"/>
</dbReference>
<sequence length="128" mass="13642">MLTAGMKGKAETVVTEKNTAKAMGSGTLDVFATPAMVALMEEAAWKCVAPELEPGMGTVGTLMNVQHTSATPLSMHVTAECELTEVDNRRLVFTVKAFDEVGPIGSGTHERFIVKDEKFVAKANAKRG</sequence>
<evidence type="ECO:0000313" key="4">
    <source>
        <dbReference type="EMBL" id="MCC2135610.1"/>
    </source>
</evidence>
<accession>A0AAE3AIX2</accession>
<gene>
    <name evidence="4" type="ORF">LKD31_01065</name>
</gene>
<dbReference type="EMBL" id="JAJEQC010000001">
    <property type="protein sequence ID" value="MCC2135610.1"/>
    <property type="molecule type" value="Genomic_DNA"/>
</dbReference>
<dbReference type="SUPFAM" id="SSF54637">
    <property type="entry name" value="Thioesterase/thiol ester dehydrase-isomerase"/>
    <property type="match status" value="1"/>
</dbReference>
<evidence type="ECO:0000259" key="3">
    <source>
        <dbReference type="Pfam" id="PF22636"/>
    </source>
</evidence>
<evidence type="ECO:0000313" key="5">
    <source>
        <dbReference type="Proteomes" id="UP001199424"/>
    </source>
</evidence>
<feature type="active site" evidence="1">
    <location>
        <position position="67"/>
    </location>
</feature>
<feature type="domain" description="Fluoroacetyl-CoA-specific thioesterase-like" evidence="3">
    <location>
        <begin position="14"/>
        <end position="116"/>
    </location>
</feature>
<dbReference type="PIRSF" id="PIRSF014972">
    <property type="entry name" value="FlK"/>
    <property type="match status" value="1"/>
</dbReference>
<feature type="binding site" evidence="2">
    <location>
        <position position="111"/>
    </location>
    <ligand>
        <name>substrate</name>
    </ligand>
</feature>
<dbReference type="Pfam" id="PF22636">
    <property type="entry name" value="FlK"/>
    <property type="match status" value="1"/>
</dbReference>
<dbReference type="InterPro" id="IPR054485">
    <property type="entry name" value="FlK-like_dom"/>
</dbReference>
<organism evidence="4 5">
    <name type="scientific">Hominenteromicrobium mulieris</name>
    <dbReference type="NCBI Taxonomy" id="2885357"/>
    <lineage>
        <taxon>Bacteria</taxon>
        <taxon>Bacillati</taxon>
        <taxon>Bacillota</taxon>
        <taxon>Clostridia</taxon>
        <taxon>Eubacteriales</taxon>
        <taxon>Oscillospiraceae</taxon>
        <taxon>Hominenteromicrobium</taxon>
    </lineage>
</organism>
<keyword evidence="5" id="KW-1185">Reference proteome</keyword>
<name>A0AAE3AIX2_9FIRM</name>
<dbReference type="CDD" id="cd03440">
    <property type="entry name" value="hot_dog"/>
    <property type="match status" value="1"/>
</dbReference>
<proteinExistence type="predicted"/>
<evidence type="ECO:0000256" key="1">
    <source>
        <dbReference type="PIRSR" id="PIRSR014972-1"/>
    </source>
</evidence>
<dbReference type="InterPro" id="IPR029069">
    <property type="entry name" value="HotDog_dom_sf"/>
</dbReference>
<dbReference type="AlphaFoldDB" id="A0AAE3AIX2"/>
<dbReference type="InterPro" id="IPR025540">
    <property type="entry name" value="FlK"/>
</dbReference>
<reference evidence="4" key="1">
    <citation type="submission" date="2021-10" db="EMBL/GenBank/DDBJ databases">
        <title>Anaerobic single-cell dispensing facilitates the cultivation of human gut bacteria.</title>
        <authorList>
            <person name="Afrizal A."/>
        </authorList>
    </citation>
    <scope>NUCLEOTIDE SEQUENCE</scope>
    <source>
        <strain evidence="4">CLA-AA-H250</strain>
    </source>
</reference>
<evidence type="ECO:0000256" key="2">
    <source>
        <dbReference type="PIRSR" id="PIRSR014972-2"/>
    </source>
</evidence>
<dbReference type="Proteomes" id="UP001199424">
    <property type="component" value="Unassembled WGS sequence"/>
</dbReference>
<comment type="caution">
    <text evidence="4">The sequence shown here is derived from an EMBL/GenBank/DDBJ whole genome shotgun (WGS) entry which is preliminary data.</text>
</comment>
<feature type="active site" evidence="1">
    <location>
        <position position="33"/>
    </location>
</feature>
<feature type="active site" evidence="1">
    <location>
        <position position="41"/>
    </location>
</feature>